<dbReference type="AlphaFoldDB" id="A0A0A9GS54"/>
<proteinExistence type="predicted"/>
<protein>
    <submittedName>
        <fullName evidence="2">Uncharacterized protein</fullName>
    </submittedName>
</protein>
<keyword evidence="1" id="KW-1133">Transmembrane helix</keyword>
<keyword evidence="1" id="KW-0472">Membrane</keyword>
<dbReference type="EMBL" id="GBRH01170639">
    <property type="protein sequence ID" value="JAE27257.1"/>
    <property type="molecule type" value="Transcribed_RNA"/>
</dbReference>
<evidence type="ECO:0000256" key="1">
    <source>
        <dbReference type="SAM" id="Phobius"/>
    </source>
</evidence>
<feature type="transmembrane region" description="Helical" evidence="1">
    <location>
        <begin position="69"/>
        <end position="95"/>
    </location>
</feature>
<keyword evidence="1" id="KW-0812">Transmembrane</keyword>
<feature type="transmembrane region" description="Helical" evidence="1">
    <location>
        <begin position="21"/>
        <end position="49"/>
    </location>
</feature>
<name>A0A0A9GS54_ARUDO</name>
<reference evidence="2" key="2">
    <citation type="journal article" date="2015" name="Data Brief">
        <title>Shoot transcriptome of the giant reed, Arundo donax.</title>
        <authorList>
            <person name="Barrero R.A."/>
            <person name="Guerrero F.D."/>
            <person name="Moolhuijzen P."/>
            <person name="Goolsby J.A."/>
            <person name="Tidwell J."/>
            <person name="Bellgard S.E."/>
            <person name="Bellgard M.I."/>
        </authorList>
    </citation>
    <scope>NUCLEOTIDE SEQUENCE</scope>
    <source>
        <tissue evidence="2">Shoot tissue taken approximately 20 cm above the soil surface</tissue>
    </source>
</reference>
<accession>A0A0A9GS54</accession>
<sequence length="101" mass="11447">MRYGRPSLPSLTAPIPQLQSGFSLVFVCAQLKAIPWVLGALCWMFFTLAPGWGMVEWDLSSQPYRGIDGVLWFLALELIGRYFSSRLVGLLHMLFDRMIGH</sequence>
<reference evidence="2" key="1">
    <citation type="submission" date="2014-09" db="EMBL/GenBank/DDBJ databases">
        <authorList>
            <person name="Magalhaes I.L.F."/>
            <person name="Oliveira U."/>
            <person name="Santos F.R."/>
            <person name="Vidigal T.H.D.A."/>
            <person name="Brescovit A.D."/>
            <person name="Santos A.J."/>
        </authorList>
    </citation>
    <scope>NUCLEOTIDE SEQUENCE</scope>
    <source>
        <tissue evidence="2">Shoot tissue taken approximately 20 cm above the soil surface</tissue>
    </source>
</reference>
<evidence type="ECO:0000313" key="2">
    <source>
        <dbReference type="EMBL" id="JAE27257.1"/>
    </source>
</evidence>
<organism evidence="2">
    <name type="scientific">Arundo donax</name>
    <name type="common">Giant reed</name>
    <name type="synonym">Donax arundinaceus</name>
    <dbReference type="NCBI Taxonomy" id="35708"/>
    <lineage>
        <taxon>Eukaryota</taxon>
        <taxon>Viridiplantae</taxon>
        <taxon>Streptophyta</taxon>
        <taxon>Embryophyta</taxon>
        <taxon>Tracheophyta</taxon>
        <taxon>Spermatophyta</taxon>
        <taxon>Magnoliopsida</taxon>
        <taxon>Liliopsida</taxon>
        <taxon>Poales</taxon>
        <taxon>Poaceae</taxon>
        <taxon>PACMAD clade</taxon>
        <taxon>Arundinoideae</taxon>
        <taxon>Arundineae</taxon>
        <taxon>Arundo</taxon>
    </lineage>
</organism>